<accession>A0AAV6UQD1</accession>
<dbReference type="Gene3D" id="3.30.700.40">
    <property type="match status" value="1"/>
</dbReference>
<dbReference type="InterPro" id="IPR000089">
    <property type="entry name" value="Biotin_lipoyl"/>
</dbReference>
<dbReference type="InterPro" id="IPR011761">
    <property type="entry name" value="ATP-grasp"/>
</dbReference>
<evidence type="ECO:0000256" key="4">
    <source>
        <dbReference type="ARBA" id="ARBA00022840"/>
    </source>
</evidence>
<evidence type="ECO:0000256" key="6">
    <source>
        <dbReference type="ARBA" id="ARBA00056148"/>
    </source>
</evidence>
<dbReference type="PROSITE" id="PS50979">
    <property type="entry name" value="BC"/>
    <property type="match status" value="1"/>
</dbReference>
<keyword evidence="4 7" id="KW-0067">ATP-binding</keyword>
<proteinExistence type="predicted"/>
<keyword evidence="5" id="KW-0092">Biotin</keyword>
<dbReference type="SMART" id="SM00878">
    <property type="entry name" value="Biotin_carb_C"/>
    <property type="match status" value="1"/>
</dbReference>
<dbReference type="InterPro" id="IPR005481">
    <property type="entry name" value="BC-like_N"/>
</dbReference>
<evidence type="ECO:0000256" key="2">
    <source>
        <dbReference type="ARBA" id="ARBA00022598"/>
    </source>
</evidence>
<keyword evidence="2" id="KW-0436">Ligase</keyword>
<dbReference type="PROSITE" id="PS00867">
    <property type="entry name" value="CPSASE_2"/>
    <property type="match status" value="1"/>
</dbReference>
<dbReference type="InterPro" id="IPR001882">
    <property type="entry name" value="Biotin_BS"/>
</dbReference>
<dbReference type="InterPro" id="IPR005482">
    <property type="entry name" value="Biotin_COase_C"/>
</dbReference>
<dbReference type="SUPFAM" id="SSF51246">
    <property type="entry name" value="Rudiment single hybrid motif"/>
    <property type="match status" value="1"/>
</dbReference>
<dbReference type="GO" id="GO:0005524">
    <property type="term" value="F:ATP binding"/>
    <property type="evidence" value="ECO:0007669"/>
    <property type="project" value="UniProtKB-UniRule"/>
</dbReference>
<evidence type="ECO:0000256" key="7">
    <source>
        <dbReference type="PROSITE-ProRule" id="PRU00409"/>
    </source>
</evidence>
<comment type="cofactor">
    <cofactor evidence="1">
        <name>biotin</name>
        <dbReference type="ChEBI" id="CHEBI:57586"/>
    </cofactor>
</comment>
<dbReference type="CDD" id="cd06850">
    <property type="entry name" value="biotinyl_domain"/>
    <property type="match status" value="1"/>
</dbReference>
<protein>
    <recommendedName>
        <fullName evidence="13">Methylcrotonoyl-CoA carboxylase subunit alpha, mitochondrial</fullName>
    </recommendedName>
</protein>
<dbReference type="SUPFAM" id="SSF52440">
    <property type="entry name" value="PreATP-grasp domain"/>
    <property type="match status" value="1"/>
</dbReference>
<dbReference type="AlphaFoldDB" id="A0AAV6UQD1"/>
<evidence type="ECO:0000259" key="9">
    <source>
        <dbReference type="PROSITE" id="PS50975"/>
    </source>
</evidence>
<organism evidence="11 12">
    <name type="scientific">Oedothorax gibbosus</name>
    <dbReference type="NCBI Taxonomy" id="931172"/>
    <lineage>
        <taxon>Eukaryota</taxon>
        <taxon>Metazoa</taxon>
        <taxon>Ecdysozoa</taxon>
        <taxon>Arthropoda</taxon>
        <taxon>Chelicerata</taxon>
        <taxon>Arachnida</taxon>
        <taxon>Araneae</taxon>
        <taxon>Araneomorphae</taxon>
        <taxon>Entelegynae</taxon>
        <taxon>Araneoidea</taxon>
        <taxon>Linyphiidae</taxon>
        <taxon>Erigoninae</taxon>
        <taxon>Oedothorax</taxon>
    </lineage>
</organism>
<feature type="domain" description="Lipoyl-binding" evidence="8">
    <location>
        <begin position="608"/>
        <end position="687"/>
    </location>
</feature>
<evidence type="ECO:0000313" key="12">
    <source>
        <dbReference type="Proteomes" id="UP000827092"/>
    </source>
</evidence>
<dbReference type="Gene3D" id="2.40.50.100">
    <property type="match status" value="1"/>
</dbReference>
<dbReference type="Pfam" id="PF02786">
    <property type="entry name" value="CPSase_L_D2"/>
    <property type="match status" value="1"/>
</dbReference>
<evidence type="ECO:0008006" key="13">
    <source>
        <dbReference type="Google" id="ProtNLM"/>
    </source>
</evidence>
<dbReference type="GO" id="GO:0004485">
    <property type="term" value="F:methylcrotonoyl-CoA carboxylase activity"/>
    <property type="evidence" value="ECO:0007669"/>
    <property type="project" value="TreeGrafter"/>
</dbReference>
<dbReference type="NCBIfam" id="NF006367">
    <property type="entry name" value="PRK08591.1"/>
    <property type="match status" value="1"/>
</dbReference>
<dbReference type="GO" id="GO:0005739">
    <property type="term" value="C:mitochondrion"/>
    <property type="evidence" value="ECO:0007669"/>
    <property type="project" value="TreeGrafter"/>
</dbReference>
<dbReference type="Pfam" id="PF00289">
    <property type="entry name" value="Biotin_carb_N"/>
    <property type="match status" value="1"/>
</dbReference>
<dbReference type="SUPFAM" id="SSF56059">
    <property type="entry name" value="Glutathione synthetase ATP-binding domain-like"/>
    <property type="match status" value="1"/>
</dbReference>
<dbReference type="FunFam" id="2.40.50.100:FF:000003">
    <property type="entry name" value="Acetyl-CoA carboxylase biotin carboxyl carrier protein"/>
    <property type="match status" value="1"/>
</dbReference>
<feature type="domain" description="ATP-grasp" evidence="9">
    <location>
        <begin position="147"/>
        <end position="344"/>
    </location>
</feature>
<evidence type="ECO:0000259" key="8">
    <source>
        <dbReference type="PROSITE" id="PS50968"/>
    </source>
</evidence>
<dbReference type="FunFam" id="3.30.470.20:FF:000028">
    <property type="entry name" value="Methylcrotonoyl-CoA carboxylase subunit alpha, mitochondrial"/>
    <property type="match status" value="1"/>
</dbReference>
<dbReference type="Pfam" id="PF02785">
    <property type="entry name" value="Biotin_carb_C"/>
    <property type="match status" value="1"/>
</dbReference>
<dbReference type="InterPro" id="IPR050856">
    <property type="entry name" value="Biotin_carboxylase_complex"/>
</dbReference>
<dbReference type="PROSITE" id="PS50975">
    <property type="entry name" value="ATP_GRASP"/>
    <property type="match status" value="1"/>
</dbReference>
<evidence type="ECO:0000259" key="10">
    <source>
        <dbReference type="PROSITE" id="PS50979"/>
    </source>
</evidence>
<dbReference type="InterPro" id="IPR016185">
    <property type="entry name" value="PreATP-grasp_dom_sf"/>
</dbReference>
<reference evidence="11 12" key="1">
    <citation type="journal article" date="2022" name="Nat. Ecol. Evol.">
        <title>A masculinizing supergene underlies an exaggerated male reproductive morph in a spider.</title>
        <authorList>
            <person name="Hendrickx F."/>
            <person name="De Corte Z."/>
            <person name="Sonet G."/>
            <person name="Van Belleghem S.M."/>
            <person name="Kostlbacher S."/>
            <person name="Vangestel C."/>
        </authorList>
    </citation>
    <scope>NUCLEOTIDE SEQUENCE [LARGE SCALE GENOMIC DNA]</scope>
    <source>
        <strain evidence="11">W744_W776</strain>
    </source>
</reference>
<keyword evidence="12" id="KW-1185">Reference proteome</keyword>
<dbReference type="Pfam" id="PF00364">
    <property type="entry name" value="Biotin_lipoyl"/>
    <property type="match status" value="1"/>
</dbReference>
<dbReference type="PROSITE" id="PS50968">
    <property type="entry name" value="BIOTINYL_LIPOYL"/>
    <property type="match status" value="1"/>
</dbReference>
<sequence length="692" mass="77010">MYSIRSRVKGLYIAKLCGRFSSSVTPTPLKKVLIANRGEISCRIIRSSKKLGLQTVAVYSEPDRDALHVRLADEAYCVGPAASQESYLNQSKVLSVAKETNAQAIHPGYGFLSENAEFAELCQHEGVEFIGPPASAIRDMGIKSTSKFIMDKAGVPVIKGYHGEDQSDDRLRTEASTIGYPVMLKAVRGGGGKGMRIVMSAEEFDSQLESARREALKSFGNDAMLVEKYIKRPRHVEVQVFGDKHGNYVYLFERDCSVQRRHQKIIEEAPAPGLDEATRKSLGEAAVRAAKAVNYVGAGTVEFIMDEDKKFYFMEMNTRLQVEHPVTEMITGTDLVEWQLRIASGEKLPVRQEDLKIEGHAFEARIYAEDPDANFMPGAGHLSRLFTPQPASDVRIETGVLEGDDVSVHYDPMIAKLVVWGVDRRSALMKLHSALSEYNIVGVKTNVKFLMQLAMHEEFSKGNVHTDFIPQHEKEIFISREPSHEEVCAALLSTIHHGANQEAKDKNSPFALLDGLTPNLSYKKKMKILFKDKEYTADIIFKGNNAYTFCIDNEEYTVQAAVPKNDPSILQCTVNNKCFPVRAIIHENEIHLFTKDYSYEFQLPIPKFLSASASEAQYKGAVAPMPGVIEKISVKVGDGVKKGDPLVVIIAMKMEYVIKAHCDGIVKNVFFKVGENVTKNAQLVEISEKTAD</sequence>
<keyword evidence="3 7" id="KW-0547">Nucleotide-binding</keyword>
<evidence type="ECO:0000313" key="11">
    <source>
        <dbReference type="EMBL" id="KAG8185780.1"/>
    </source>
</evidence>
<comment type="caution">
    <text evidence="11">The sequence shown here is derived from an EMBL/GenBank/DDBJ whole genome shotgun (WGS) entry which is preliminary data.</text>
</comment>
<evidence type="ECO:0000256" key="1">
    <source>
        <dbReference type="ARBA" id="ARBA00001953"/>
    </source>
</evidence>
<evidence type="ECO:0000256" key="5">
    <source>
        <dbReference type="ARBA" id="ARBA00023267"/>
    </source>
</evidence>
<name>A0AAV6UQD1_9ARAC</name>
<comment type="function">
    <text evidence="6">This is one of the 2 subunits of the biotin-dependent propionyl-CoA carboxylase (PCC), a mitochondrial enzyme involved in the catabolism of odd chain fatty acids, branched-chain amino acids isoleucine, threonine, methionine, and valine and other metabolites. Propionyl-CoA carboxylase catalyzes the carboxylation of propionyl-CoA/propanoyl-CoA to D-methylmalonyl-CoA/(S)-methylmalonyl-CoA. Within the holoenzyme, the alpha subunit catalyzes the ATP-dependent carboxylation of the biotin carried by the biotin carboxyl carrier (BCC) domain, while the beta subunit then transfers the carboxyl group from carboxylated biotin to propionyl-CoA. Propionyl-CoA carboxylase also significantly acts on butyryl-CoA/butanoyl-CoA, which is converted to ethylmalonyl-CoA/(2S)-ethylmalonyl-CoA. Other alternative minor substrates include (2E)-butenoyl-CoA/crotonoyl-CoA.</text>
</comment>
<dbReference type="InterPro" id="IPR005479">
    <property type="entry name" value="CPAse_ATP-bd"/>
</dbReference>
<dbReference type="PANTHER" id="PTHR18866:SF33">
    <property type="entry name" value="METHYLCROTONOYL-COA CARBOXYLASE SUBUNIT ALPHA, MITOCHONDRIAL-RELATED"/>
    <property type="match status" value="1"/>
</dbReference>
<gene>
    <name evidence="11" type="ORF">JTE90_000761</name>
</gene>
<dbReference type="PANTHER" id="PTHR18866">
    <property type="entry name" value="CARBOXYLASE:PYRUVATE/ACETYL-COA/PROPIONYL-COA CARBOXYLASE"/>
    <property type="match status" value="1"/>
</dbReference>
<dbReference type="SUPFAM" id="SSF51230">
    <property type="entry name" value="Single hybrid motif"/>
    <property type="match status" value="1"/>
</dbReference>
<dbReference type="InterPro" id="IPR011054">
    <property type="entry name" value="Rudment_hybrid_motif"/>
</dbReference>
<dbReference type="Gene3D" id="3.30.470.20">
    <property type="entry name" value="ATP-grasp fold, B domain"/>
    <property type="match status" value="1"/>
</dbReference>
<dbReference type="PROSITE" id="PS00188">
    <property type="entry name" value="BIOTIN"/>
    <property type="match status" value="1"/>
</dbReference>
<dbReference type="GO" id="GO:0046872">
    <property type="term" value="F:metal ion binding"/>
    <property type="evidence" value="ECO:0007669"/>
    <property type="project" value="InterPro"/>
</dbReference>
<dbReference type="EMBL" id="JAFNEN010000325">
    <property type="protein sequence ID" value="KAG8185780.1"/>
    <property type="molecule type" value="Genomic_DNA"/>
</dbReference>
<evidence type="ECO:0000256" key="3">
    <source>
        <dbReference type="ARBA" id="ARBA00022741"/>
    </source>
</evidence>
<dbReference type="Proteomes" id="UP000827092">
    <property type="component" value="Unassembled WGS sequence"/>
</dbReference>
<feature type="domain" description="Biotin carboxylation" evidence="10">
    <location>
        <begin position="28"/>
        <end position="474"/>
    </location>
</feature>
<dbReference type="InterPro" id="IPR011764">
    <property type="entry name" value="Biotin_carboxylation_dom"/>
</dbReference>
<dbReference type="InterPro" id="IPR011053">
    <property type="entry name" value="Single_hybrid_motif"/>
</dbReference>